<dbReference type="GO" id="GO:0035243">
    <property type="term" value="F:protein-arginine omega-N symmetric methyltransferase activity"/>
    <property type="evidence" value="ECO:0007669"/>
    <property type="project" value="TreeGrafter"/>
</dbReference>
<proteinExistence type="predicted"/>
<dbReference type="Proteomes" id="UP000551327">
    <property type="component" value="Unassembled WGS sequence"/>
</dbReference>
<dbReference type="Gene3D" id="3.40.50.12710">
    <property type="match status" value="1"/>
</dbReference>
<dbReference type="RefSeq" id="WP_185680487.1">
    <property type="nucleotide sequence ID" value="NZ_JACLAX010000023.1"/>
</dbReference>
<organism evidence="4 5">
    <name type="scientific">Novosphingobium piscinae</name>
    <dbReference type="NCBI Taxonomy" id="1507448"/>
    <lineage>
        <taxon>Bacteria</taxon>
        <taxon>Pseudomonadati</taxon>
        <taxon>Pseudomonadota</taxon>
        <taxon>Alphaproteobacteria</taxon>
        <taxon>Sphingomonadales</taxon>
        <taxon>Sphingomonadaceae</taxon>
        <taxon>Novosphingobium</taxon>
    </lineage>
</organism>
<evidence type="ECO:0000256" key="1">
    <source>
        <dbReference type="ARBA" id="ARBA00022603"/>
    </source>
</evidence>
<keyword evidence="1 4" id="KW-0489">Methyltransferase</keyword>
<gene>
    <name evidence="4" type="ORF">H7F53_15855</name>
</gene>
<dbReference type="Pfam" id="PF02636">
    <property type="entry name" value="Methyltransf_28"/>
    <property type="match status" value="1"/>
</dbReference>
<name>A0A7X1G2C6_9SPHN</name>
<keyword evidence="5" id="KW-1185">Reference proteome</keyword>
<keyword evidence="2 4" id="KW-0808">Transferase</keyword>
<accession>A0A7X1G2C6</accession>
<dbReference type="InterPro" id="IPR029063">
    <property type="entry name" value="SAM-dependent_MTases_sf"/>
</dbReference>
<evidence type="ECO:0000256" key="3">
    <source>
        <dbReference type="SAM" id="MobiDB-lite"/>
    </source>
</evidence>
<dbReference type="PANTHER" id="PTHR12049:SF7">
    <property type="entry name" value="PROTEIN ARGININE METHYLTRANSFERASE NDUFAF7, MITOCHONDRIAL"/>
    <property type="match status" value="1"/>
</dbReference>
<dbReference type="PANTHER" id="PTHR12049">
    <property type="entry name" value="PROTEIN ARGININE METHYLTRANSFERASE NDUFAF7, MITOCHONDRIAL"/>
    <property type="match status" value="1"/>
</dbReference>
<evidence type="ECO:0000313" key="5">
    <source>
        <dbReference type="Proteomes" id="UP000551327"/>
    </source>
</evidence>
<dbReference type="InterPro" id="IPR038375">
    <property type="entry name" value="NDUFAF7_sf"/>
</dbReference>
<protein>
    <submittedName>
        <fullName evidence="4">SAM-dependent methyltransferase</fullName>
    </submittedName>
</protein>
<evidence type="ECO:0000313" key="4">
    <source>
        <dbReference type="EMBL" id="MBC2670627.1"/>
    </source>
</evidence>
<feature type="region of interest" description="Disordered" evidence="3">
    <location>
        <begin position="1"/>
        <end position="46"/>
    </location>
</feature>
<feature type="compositionally biased region" description="Low complexity" evidence="3">
    <location>
        <begin position="10"/>
        <end position="30"/>
    </location>
</feature>
<dbReference type="SUPFAM" id="SSF53335">
    <property type="entry name" value="S-adenosyl-L-methionine-dependent methyltransferases"/>
    <property type="match status" value="1"/>
</dbReference>
<reference evidence="4 5" key="1">
    <citation type="submission" date="2020-08" db="EMBL/GenBank/DDBJ databases">
        <title>The genome sequence of type strain Novosphingobium piscinae KCTC 42194.</title>
        <authorList>
            <person name="Liu Y."/>
        </authorList>
    </citation>
    <scope>NUCLEOTIDE SEQUENCE [LARGE SCALE GENOMIC DNA]</scope>
    <source>
        <strain evidence="4 5">KCTC 42194</strain>
    </source>
</reference>
<dbReference type="AlphaFoldDB" id="A0A7X1G2C6"/>
<sequence length="398" mass="41935">MSFGRKGLTPAASARAAAAGPAPSGKALAGEADPGTAATGPDQADRPAAPADLAAIFARLIATHGPISLQQYMGEANARYYASRDPLGVTGDFITAPEISQVFGELVGLWLADLWLRAGRPQPVHYVELGPGRGTLARDALRAMARFGLAPAVHFVETSLTLKALQLEAVPQARWHDDLASLPHEGALLVVANEFLDALPVRQLVRSWEGWRERMVDWTGEAFVPVAGDRPMEAALPEDRRIAPVGTIIESCPGAAAVVFELAGRLVVQGGAALVIDYGYDELRQGSTLQAVRGHAKVDPFAAPGEADLTALVDFATLRAVAESRACRCLGTVEQGAWLNALGGPARARALAQASPDQAHAILSGYTRLVDPEQMGRLFKVMGLAAPHWPEGEGFTAA</sequence>
<dbReference type="EMBL" id="JACLAX010000023">
    <property type="protein sequence ID" value="MBC2670627.1"/>
    <property type="molecule type" value="Genomic_DNA"/>
</dbReference>
<comment type="caution">
    <text evidence="4">The sequence shown here is derived from an EMBL/GenBank/DDBJ whole genome shotgun (WGS) entry which is preliminary data.</text>
</comment>
<dbReference type="GO" id="GO:0032259">
    <property type="term" value="P:methylation"/>
    <property type="evidence" value="ECO:0007669"/>
    <property type="project" value="UniProtKB-KW"/>
</dbReference>
<evidence type="ECO:0000256" key="2">
    <source>
        <dbReference type="ARBA" id="ARBA00022679"/>
    </source>
</evidence>
<dbReference type="InterPro" id="IPR003788">
    <property type="entry name" value="NDUFAF7"/>
</dbReference>